<name>A0ABX2MDA8_9MICO</name>
<dbReference type="Proteomes" id="UP000573001">
    <property type="component" value="Unassembled WGS sequence"/>
</dbReference>
<evidence type="ECO:0000256" key="1">
    <source>
        <dbReference type="SAM" id="MobiDB-lite"/>
    </source>
</evidence>
<feature type="transmembrane region" description="Helical" evidence="2">
    <location>
        <begin position="110"/>
        <end position="129"/>
    </location>
</feature>
<feature type="region of interest" description="Disordered" evidence="1">
    <location>
        <begin position="205"/>
        <end position="224"/>
    </location>
</feature>
<evidence type="ECO:0000313" key="4">
    <source>
        <dbReference type="Proteomes" id="UP000573001"/>
    </source>
</evidence>
<keyword evidence="2" id="KW-0472">Membrane</keyword>
<feature type="transmembrane region" description="Helical" evidence="2">
    <location>
        <begin position="12"/>
        <end position="31"/>
    </location>
</feature>
<feature type="transmembrane region" description="Helical" evidence="2">
    <location>
        <begin position="172"/>
        <end position="193"/>
    </location>
</feature>
<keyword evidence="2" id="KW-0812">Transmembrane</keyword>
<dbReference type="InterPro" id="IPR025671">
    <property type="entry name" value="HXXEE"/>
</dbReference>
<dbReference type="EMBL" id="JABMCE010000070">
    <property type="protein sequence ID" value="NUU13747.1"/>
    <property type="molecule type" value="Genomic_DNA"/>
</dbReference>
<evidence type="ECO:0000256" key="2">
    <source>
        <dbReference type="SAM" id="Phobius"/>
    </source>
</evidence>
<gene>
    <name evidence="3" type="ORF">HP507_07865</name>
</gene>
<organism evidence="3 4">
    <name type="scientific">Curtobacterium pusillum</name>
    <dbReference type="NCBI Taxonomy" id="69373"/>
    <lineage>
        <taxon>Bacteria</taxon>
        <taxon>Bacillati</taxon>
        <taxon>Actinomycetota</taxon>
        <taxon>Actinomycetes</taxon>
        <taxon>Micrococcales</taxon>
        <taxon>Microbacteriaceae</taxon>
        <taxon>Curtobacterium</taxon>
    </lineage>
</organism>
<proteinExistence type="predicted"/>
<evidence type="ECO:0000313" key="3">
    <source>
        <dbReference type="EMBL" id="NUU13747.1"/>
    </source>
</evidence>
<keyword evidence="2" id="KW-1133">Transmembrane helix</keyword>
<dbReference type="Pfam" id="PF13787">
    <property type="entry name" value="HXXEE"/>
    <property type="match status" value="1"/>
</dbReference>
<reference evidence="3 4" key="1">
    <citation type="submission" date="2020-05" db="EMBL/GenBank/DDBJ databases">
        <title>Genome Sequencing of Type Strains.</title>
        <authorList>
            <person name="Lemaire J.F."/>
            <person name="Inderbitzin P."/>
            <person name="Gregorio O.A."/>
            <person name="Collins S.B."/>
            <person name="Wespe N."/>
            <person name="Knight-Connoni V."/>
        </authorList>
    </citation>
    <scope>NUCLEOTIDE SEQUENCE [LARGE SCALE GENOMIC DNA]</scope>
    <source>
        <strain evidence="3 4">ATCC 19096</strain>
    </source>
</reference>
<sequence>MSSLMDRYRKNWPRVGAVAAMALGGASVLGFTRKRPGDVRALAVMNSMTMSAHQYEEYVDPGYFPGMTNRVLFHSDQPRNWPLNAQGLMCANWGFSALYVPPILFPKVRWLVLPGAVLGIFQAVAHGVLMPRAAHTKYSPGLLTSALLHVPIGIAEIRALRAQGRITRGDWLKSLGVLVGFFAVGVILPNAAFARRDSPYPVSDRQLGAFGAGRPRPSRRGRRR</sequence>
<accession>A0ABX2MDA8</accession>
<keyword evidence="4" id="KW-1185">Reference proteome</keyword>
<comment type="caution">
    <text evidence="3">The sequence shown here is derived from an EMBL/GenBank/DDBJ whole genome shotgun (WGS) entry which is preliminary data.</text>
</comment>
<dbReference type="RefSeq" id="WP_175351224.1">
    <property type="nucleotide sequence ID" value="NZ_BAAAWQ010000001.1"/>
</dbReference>
<protein>
    <submittedName>
        <fullName evidence="3">HXXEE domain-containing protein</fullName>
    </submittedName>
</protein>